<organism evidence="2 3">
    <name type="scientific">Methylomirabilis oxygeniifera</name>
    <dbReference type="NCBI Taxonomy" id="671143"/>
    <lineage>
        <taxon>Bacteria</taxon>
        <taxon>Candidatus Methylomirabilota</taxon>
        <taxon>Candidatus Methylomirabilia</taxon>
        <taxon>Candidatus Methylomirabilales</taxon>
        <taxon>Candidatus Methylomirabilaceae</taxon>
        <taxon>Candidatus Methylomirabilis</taxon>
    </lineage>
</organism>
<protein>
    <submittedName>
        <fullName evidence="2">Putative mxaA protein, involved in Ca2+ insertion in methanol dehydrogenase</fullName>
    </submittedName>
</protein>
<name>D5MI84_METO1</name>
<proteinExistence type="predicted"/>
<evidence type="ECO:0000256" key="1">
    <source>
        <dbReference type="SAM" id="SignalP"/>
    </source>
</evidence>
<dbReference type="KEGG" id="mox:DAMO_0118"/>
<feature type="signal peptide" evidence="1">
    <location>
        <begin position="1"/>
        <end position="27"/>
    </location>
</feature>
<sequence>MIKVPFVILLFSPMLMLALPFTSVAHSDPSPQNGPIVRLEFDTFHPFGIMIGDIVTHTARIEVRQPFQLQRSSLPIKGPLARWLDLRDLTVHEQRTGADILYSLSVSYQVFRGVMEVRPLAIPPIPLRFQAGNETITFSIPEWRFTASPILPILLGRTDRGIRPLPERKPEELDLTAYSIRLSALAVGSGLSLLTLAYSLGMASFLPRGRGPFARCLKHLKRLHRTDADPEQYREAFRCLHRALNEANGRVLFIEGLREFTERHPAFKGLRDEIEIFFAHSRQLFFDVHPQAAAGRYPLSRLITLCRLCRDAERGIW</sequence>
<dbReference type="STRING" id="671143.DAMO_0118"/>
<dbReference type="Proteomes" id="UP000006898">
    <property type="component" value="Chromosome"/>
</dbReference>
<keyword evidence="1" id="KW-0732">Signal</keyword>
<dbReference type="HOGENOM" id="CLU_076860_0_0_0"/>
<dbReference type="AlphaFoldDB" id="D5MI84"/>
<dbReference type="EMBL" id="FP565575">
    <property type="protein sequence ID" value="CBE67234.1"/>
    <property type="molecule type" value="Genomic_DNA"/>
</dbReference>
<feature type="chain" id="PRO_5003074322" evidence="1">
    <location>
        <begin position="28"/>
        <end position="317"/>
    </location>
</feature>
<evidence type="ECO:0000313" key="3">
    <source>
        <dbReference type="Proteomes" id="UP000006898"/>
    </source>
</evidence>
<accession>D5MI84</accession>
<evidence type="ECO:0000313" key="2">
    <source>
        <dbReference type="EMBL" id="CBE67234.1"/>
    </source>
</evidence>
<gene>
    <name evidence="2" type="ORF">DAMO_0118</name>
</gene>
<reference evidence="2 3" key="1">
    <citation type="journal article" date="2010" name="Nature">
        <title>Nitrite-driven anaerobic methane oxidation by oxygenic bacteria.</title>
        <authorList>
            <person name="Ettwig K.F."/>
            <person name="Butler M.K."/>
            <person name="Le Paslier D."/>
            <person name="Pelletier E."/>
            <person name="Mangenot S."/>
            <person name="Kuypers M.M.M."/>
            <person name="Schreiber F."/>
            <person name="Dutilh B.E."/>
            <person name="Zedelius J."/>
            <person name="de Beer D."/>
            <person name="Gloerich J."/>
            <person name="Wessels H.J.C.T."/>
            <person name="van Allen T."/>
            <person name="Luesken F."/>
            <person name="Wu M."/>
            <person name="van de Pas-Schoonen K.T."/>
            <person name="Op den Camp H.J.M."/>
            <person name="Janssen-Megens E.M."/>
            <person name="Francoijs K-J."/>
            <person name="Stunnenberg H."/>
            <person name="Weissenbach J."/>
            <person name="Jetten M.S.M."/>
            <person name="Strous M."/>
        </authorList>
    </citation>
    <scope>NUCLEOTIDE SEQUENCE [LARGE SCALE GENOMIC DNA]</scope>
</reference>
<dbReference type="eggNOG" id="ENOG5030I3V">
    <property type="taxonomic scope" value="Bacteria"/>
</dbReference>